<dbReference type="STRING" id="351627.Csac_2128"/>
<evidence type="ECO:0000313" key="3">
    <source>
        <dbReference type="Proteomes" id="UP000000256"/>
    </source>
</evidence>
<protein>
    <recommendedName>
        <fullName evidence="4">Stage III sporulation protein AG</fullName>
    </recommendedName>
</protein>
<dbReference type="RefSeq" id="WP_011917642.1">
    <property type="nucleotide sequence ID" value="NC_009437.1"/>
</dbReference>
<dbReference type="AlphaFoldDB" id="A4XLC6"/>
<dbReference type="Proteomes" id="UP000000256">
    <property type="component" value="Chromosome"/>
</dbReference>
<keyword evidence="3" id="KW-1185">Reference proteome</keyword>
<proteinExistence type="predicted"/>
<evidence type="ECO:0008006" key="4">
    <source>
        <dbReference type="Google" id="ProtNLM"/>
    </source>
</evidence>
<accession>A4XLC6</accession>
<keyword evidence="1" id="KW-0472">Membrane</keyword>
<reference evidence="2 3" key="1">
    <citation type="journal article" date="2008" name="Appl. Environ. Microbiol.">
        <title>Hydrogenomics of the extremely thermophilic bacterium Caldicellulosiruptor saccharolyticus.</title>
        <authorList>
            <person name="van de Werken H.J."/>
            <person name="Verhaart M.R."/>
            <person name="VanFossen A.L."/>
            <person name="Willquist K."/>
            <person name="Lewis D.L."/>
            <person name="Nichols J.D."/>
            <person name="Goorissen H.P."/>
            <person name="Mongodin E.F."/>
            <person name="Nelson K.E."/>
            <person name="van Niel E.W."/>
            <person name="Stams A.J."/>
            <person name="Ward D.E."/>
            <person name="de Vos W.M."/>
            <person name="van der Oost J."/>
            <person name="Kelly R.M."/>
            <person name="Kengen S.W."/>
        </authorList>
    </citation>
    <scope>NUCLEOTIDE SEQUENCE [LARGE SCALE GENOMIC DNA]</scope>
    <source>
        <strain evidence="3">ATCC 43494 / DSM 8903 / Tp8T 6331</strain>
    </source>
</reference>
<evidence type="ECO:0000256" key="1">
    <source>
        <dbReference type="SAM" id="Phobius"/>
    </source>
</evidence>
<dbReference type="eggNOG" id="ENOG5032FH3">
    <property type="taxonomic scope" value="Bacteria"/>
</dbReference>
<name>A4XLC6_CALS8</name>
<dbReference type="HOGENOM" id="CLU_071454_2_0_9"/>
<keyword evidence="1" id="KW-1133">Transmembrane helix</keyword>
<sequence>MTINPDRLKSVIEKTLKNKDVLIFLGVCGLLILVVSATFSTAPKQMVKESEQSQQEEKYEEVVEKKLEKILKEIDPTKNVSVMITFDDCYEYVVATETRKNVRSEKQDENKISTEEEVDSKVVLVQQGNESKPFIVKKIYPKVRGVAIVSEGAREKKVYIGLIKAASTVLGITPDKVEVFVK</sequence>
<organism evidence="2 3">
    <name type="scientific">Caldicellulosiruptor saccharolyticus (strain ATCC 43494 / DSM 8903 / Tp8T 6331)</name>
    <dbReference type="NCBI Taxonomy" id="351627"/>
    <lineage>
        <taxon>Bacteria</taxon>
        <taxon>Bacillati</taxon>
        <taxon>Bacillota</taxon>
        <taxon>Bacillota incertae sedis</taxon>
        <taxon>Caldicellulosiruptorales</taxon>
        <taxon>Caldicellulosiruptoraceae</taxon>
        <taxon>Caldicellulosiruptor</taxon>
    </lineage>
</organism>
<dbReference type="EMBL" id="CP000679">
    <property type="protein sequence ID" value="ABP67711.1"/>
    <property type="molecule type" value="Genomic_DNA"/>
</dbReference>
<gene>
    <name evidence="2" type="ordered locus">Csac_2128</name>
</gene>
<dbReference type="OrthoDB" id="2061035at2"/>
<keyword evidence="1" id="KW-0812">Transmembrane</keyword>
<feature type="transmembrane region" description="Helical" evidence="1">
    <location>
        <begin position="21"/>
        <end position="42"/>
    </location>
</feature>
<evidence type="ECO:0000313" key="2">
    <source>
        <dbReference type="EMBL" id="ABP67711.1"/>
    </source>
</evidence>
<dbReference type="KEGG" id="csc:Csac_2128"/>